<organism evidence="1 2">
    <name type="scientific">Holotrichia oblita</name>
    <name type="common">Chafer beetle</name>
    <dbReference type="NCBI Taxonomy" id="644536"/>
    <lineage>
        <taxon>Eukaryota</taxon>
        <taxon>Metazoa</taxon>
        <taxon>Ecdysozoa</taxon>
        <taxon>Arthropoda</taxon>
        <taxon>Hexapoda</taxon>
        <taxon>Insecta</taxon>
        <taxon>Pterygota</taxon>
        <taxon>Neoptera</taxon>
        <taxon>Endopterygota</taxon>
        <taxon>Coleoptera</taxon>
        <taxon>Polyphaga</taxon>
        <taxon>Scarabaeiformia</taxon>
        <taxon>Scarabaeidae</taxon>
        <taxon>Melolonthinae</taxon>
        <taxon>Holotrichia</taxon>
    </lineage>
</organism>
<protein>
    <submittedName>
        <fullName evidence="1">Uncharacterized protein</fullName>
    </submittedName>
</protein>
<reference evidence="1" key="1">
    <citation type="submission" date="2022-04" db="EMBL/GenBank/DDBJ databases">
        <title>Chromosome-scale genome assembly of Holotrichia oblita Faldermann.</title>
        <authorList>
            <person name="Rongchong L."/>
        </authorList>
    </citation>
    <scope>NUCLEOTIDE SEQUENCE</scope>
    <source>
        <strain evidence="1">81SQS9</strain>
    </source>
</reference>
<sequence>MYFKRSTNIDILGQSSEQELSPDRQFCAAIVDFPTPKRKRIEEHYTPKAKKLKLQLQRSSRNLQNKRAQISKLKQRLRFSKKYSSIENILNLQKFASNSSKVLTKMQFKTKRRAWTTDEKKFALTFYYKSPAAYRFLRSQKVILPGITTIKRWIGTSKFKPEIISGARAAVTENDLRIWFADLEAYLNEENATDILNNPDRIFNADETEVQLCPKTGKVLGPKQCKNFYDIAVGQEKESTTVLANFSASGKITPPCIVYPYKRIPRDVVASIPNYFTIIGRSDTGWMVGPTFFEYVANSFHKWLLENNIELRILFLLDGHTSHINPELADFCREKRILIYCLLASATHIIQPCDVEVFRSLKCS</sequence>
<dbReference type="EMBL" id="CM043023">
    <property type="protein sequence ID" value="KAI4455755.1"/>
    <property type="molecule type" value="Genomic_DNA"/>
</dbReference>
<evidence type="ECO:0000313" key="2">
    <source>
        <dbReference type="Proteomes" id="UP001056778"/>
    </source>
</evidence>
<name>A0ACB9SKM9_HOLOL</name>
<accession>A0ACB9SKM9</accession>
<gene>
    <name evidence="1" type="ORF">MML48_9g00000296</name>
</gene>
<keyword evidence="2" id="KW-1185">Reference proteome</keyword>
<proteinExistence type="predicted"/>
<comment type="caution">
    <text evidence="1">The sequence shown here is derived from an EMBL/GenBank/DDBJ whole genome shotgun (WGS) entry which is preliminary data.</text>
</comment>
<dbReference type="Proteomes" id="UP001056778">
    <property type="component" value="Chromosome 9"/>
</dbReference>
<evidence type="ECO:0000313" key="1">
    <source>
        <dbReference type="EMBL" id="KAI4455755.1"/>
    </source>
</evidence>